<sequence>MNDAILRGFYDCLVEMEWIPAMATKICCQNQKHWYVTKSLVFVLAFNYETKNHLVAPTARVGDMFYQAQSGIDSLSGAIYKKRKLDLNDSGYTVEQHYTQPAHTRIRNAHNIHKSPQSQISSQNFIHASTIKLLDTYQRCGQKRKSCEGGNGDRAEGNPSGDATAGGKGGAAAGGGPSHSATPDGDYQLVQHEVLYSMTTQYEVLEFLGRGTFGQVVKCWKKGTNEIVAIKILKNHPSYARQGQIEVSILSRLSQENADEFNFVRAYECFQHKNHTCLVFEMLEQNLYDFLKQNKFSPLPLKYIRPILQQVLTALLKLKQLGLIHADLKPENIMLVDPVRQPYRVKVIDFGSASHVSKAVCNTYLQSRFYRAPEIILGLPFCEAIDMWSLGCVVAELFLGWPLYPGSSEYDQIRYISQTQGLPTEHMLNNASKTTKFFYRDMESTYPFWRLKTPEEQEAENGVKSKEARKYIFNCLDDIGQVNVPTDLEGGELLAEKADRREFIDLLKRMLTMDQVERRITPGEALNHAFVTLAHLVDYAHCNNVKASVQMMEVCRRNTYGSSGANQHQHTPQTAPLVATLTFNNNLTNQVQRLVRERATHHQPTFDNLYPVYQGRSQYSGVGRSEIPQPQLVSSILCPPGYQRIASPSKHVTVVAQQPPPQLQLQPPIISQQQVGGEQQYVPVSMVEPSWPTNRQMTMVPSWQGITAQHSIQQPMIPGQDWGRPLLVQSAALIQEQGRPVFTEVYDRVVESPNMGWTKRNMAKHLAPPVTHHHISLPRHDKKDPLHLSPVKKRVKESSPPIECSGLRLRNRHSPVQWQNHSNIAPTHISSHHVTSRQQTITIHDTPSPPVSVITISDSEDEGSQLTSNAANHNRSNTGNSNHVNVPVVSSNSTSNSNSNIGAPTNNMNNAANVVSSTSGKGSQQINNISSTTTNKVASQSSTTRNNRANVISCYTVGDSDNEEHHSPETKPHQILQHSVNLRFSPVKPMSSYEVSPKLNNQQYHHLTSSNSKPVDFLHYFREVKAEPPHHKYITRPDDGGQCCTINENSYTSGIVSQSQKKRLLAKAQTECMLGGSVGGGGGGVVTKQEPADIYQGPVCHGHGTAICKEPYHYVAQEQHIVMPYSSNEKRVAYTIGGHKRSGESVRDYHRGQPPAAHSSRDQHVLTSKPWPPQAIPLHQPYRQSSSQVSPQGARLSPLAGQPIYHQTSDLYRRQAVYVTTTQPAYLPPTHQVPPFTTGRGVPPPAHHSSARPLLTSGGHPSHPLPAHMQPTAVFPSHHAHAQVASYGYISPAKPQYPAPPALWFTE</sequence>
<keyword evidence="1" id="KW-0723">Serine/threonine-protein kinase</keyword>
<dbReference type="Proteomes" id="UP001307889">
    <property type="component" value="Chromosome 2"/>
</dbReference>
<dbReference type="SMART" id="SM00220">
    <property type="entry name" value="S_TKc"/>
    <property type="match status" value="1"/>
</dbReference>
<dbReference type="Gene3D" id="3.30.200.20">
    <property type="entry name" value="Phosphorylase Kinase, domain 1"/>
    <property type="match status" value="1"/>
</dbReference>
<dbReference type="Pfam" id="PF00069">
    <property type="entry name" value="Pkinase"/>
    <property type="match status" value="1"/>
</dbReference>
<reference evidence="9 10" key="1">
    <citation type="submission" date="2023-09" db="EMBL/GenBank/DDBJ databases">
        <title>Nesidiocoris tenuis whole genome shotgun sequence.</title>
        <authorList>
            <person name="Shibata T."/>
            <person name="Shimoda M."/>
            <person name="Kobayashi T."/>
            <person name="Uehara T."/>
        </authorList>
    </citation>
    <scope>NUCLEOTIDE SEQUENCE [LARGE SCALE GENOMIC DNA]</scope>
    <source>
        <strain evidence="9 10">Japan</strain>
    </source>
</reference>
<feature type="domain" description="Protein kinase" evidence="8">
    <location>
        <begin position="202"/>
        <end position="531"/>
    </location>
</feature>
<dbReference type="InterPro" id="IPR011009">
    <property type="entry name" value="Kinase-like_dom_sf"/>
</dbReference>
<feature type="compositionally biased region" description="Polar residues" evidence="7">
    <location>
        <begin position="919"/>
        <end position="945"/>
    </location>
</feature>
<feature type="region of interest" description="Disordered" evidence="7">
    <location>
        <begin position="1140"/>
        <end position="1199"/>
    </location>
</feature>
<feature type="region of interest" description="Disordered" evidence="7">
    <location>
        <begin position="859"/>
        <end position="945"/>
    </location>
</feature>
<feature type="compositionally biased region" description="Polar residues" evidence="7">
    <location>
        <begin position="864"/>
        <end position="879"/>
    </location>
</feature>
<evidence type="ECO:0000313" key="10">
    <source>
        <dbReference type="Proteomes" id="UP001307889"/>
    </source>
</evidence>
<dbReference type="PROSITE" id="PS50011">
    <property type="entry name" value="PROTEIN_KINASE_DOM"/>
    <property type="match status" value="1"/>
</dbReference>
<feature type="binding site" evidence="6">
    <location>
        <position position="231"/>
    </location>
    <ligand>
        <name>ATP</name>
        <dbReference type="ChEBI" id="CHEBI:30616"/>
    </ligand>
</feature>
<feature type="compositionally biased region" description="Basic and acidic residues" evidence="7">
    <location>
        <begin position="145"/>
        <end position="156"/>
    </location>
</feature>
<evidence type="ECO:0000256" key="6">
    <source>
        <dbReference type="PROSITE-ProRule" id="PRU10141"/>
    </source>
</evidence>
<keyword evidence="5 6" id="KW-0067">ATP-binding</keyword>
<dbReference type="InterPro" id="IPR008271">
    <property type="entry name" value="Ser/Thr_kinase_AS"/>
</dbReference>
<dbReference type="SUPFAM" id="SSF56112">
    <property type="entry name" value="Protein kinase-like (PK-like)"/>
    <property type="match status" value="1"/>
</dbReference>
<evidence type="ECO:0000256" key="7">
    <source>
        <dbReference type="SAM" id="MobiDB-lite"/>
    </source>
</evidence>
<dbReference type="PROSITE" id="PS00107">
    <property type="entry name" value="PROTEIN_KINASE_ATP"/>
    <property type="match status" value="1"/>
</dbReference>
<evidence type="ECO:0000256" key="4">
    <source>
        <dbReference type="ARBA" id="ARBA00022777"/>
    </source>
</evidence>
<dbReference type="CDD" id="cd14211">
    <property type="entry name" value="STKc_HIPK"/>
    <property type="match status" value="1"/>
</dbReference>
<feature type="compositionally biased region" description="Gly residues" evidence="7">
    <location>
        <begin position="164"/>
        <end position="177"/>
    </location>
</feature>
<evidence type="ECO:0000256" key="2">
    <source>
        <dbReference type="ARBA" id="ARBA00022679"/>
    </source>
</evidence>
<keyword evidence="4" id="KW-0418">Kinase</keyword>
<dbReference type="PROSITE" id="PS00108">
    <property type="entry name" value="PROTEIN_KINASE_ST"/>
    <property type="match status" value="1"/>
</dbReference>
<proteinExistence type="predicted"/>
<dbReference type="PANTHER" id="PTHR24058">
    <property type="entry name" value="DUAL SPECIFICITY PROTEIN KINASE"/>
    <property type="match status" value="1"/>
</dbReference>
<dbReference type="InterPro" id="IPR000719">
    <property type="entry name" value="Prot_kinase_dom"/>
</dbReference>
<protein>
    <submittedName>
        <fullName evidence="9">S_TKc</fullName>
    </submittedName>
</protein>
<name>A0ABN7ACD6_9HEMI</name>
<feature type="compositionally biased region" description="Basic and acidic residues" evidence="7">
    <location>
        <begin position="1141"/>
        <end position="1151"/>
    </location>
</feature>
<dbReference type="Gene3D" id="1.10.510.10">
    <property type="entry name" value="Transferase(Phosphotransferase) domain 1"/>
    <property type="match status" value="1"/>
</dbReference>
<dbReference type="EMBL" id="AP028910">
    <property type="protein sequence ID" value="BES89966.1"/>
    <property type="molecule type" value="Genomic_DNA"/>
</dbReference>
<evidence type="ECO:0000256" key="3">
    <source>
        <dbReference type="ARBA" id="ARBA00022741"/>
    </source>
</evidence>
<dbReference type="PANTHER" id="PTHR24058:SF17">
    <property type="entry name" value="HOMEODOMAIN INTERACTING PROTEIN KINASE, ISOFORM D"/>
    <property type="match status" value="1"/>
</dbReference>
<keyword evidence="2" id="KW-0808">Transferase</keyword>
<feature type="region of interest" description="Disordered" evidence="7">
    <location>
        <begin position="1236"/>
        <end position="1271"/>
    </location>
</feature>
<dbReference type="InterPro" id="IPR050494">
    <property type="entry name" value="Ser_Thr_dual-spec_kinase"/>
</dbReference>
<dbReference type="InterPro" id="IPR017441">
    <property type="entry name" value="Protein_kinase_ATP_BS"/>
</dbReference>
<gene>
    <name evidence="9" type="ORF">NTJ_02773</name>
</gene>
<evidence type="ECO:0000256" key="1">
    <source>
        <dbReference type="ARBA" id="ARBA00022527"/>
    </source>
</evidence>
<keyword evidence="10" id="KW-1185">Reference proteome</keyword>
<keyword evidence="3 6" id="KW-0547">Nucleotide-binding</keyword>
<organism evidence="9 10">
    <name type="scientific">Nesidiocoris tenuis</name>
    <dbReference type="NCBI Taxonomy" id="355587"/>
    <lineage>
        <taxon>Eukaryota</taxon>
        <taxon>Metazoa</taxon>
        <taxon>Ecdysozoa</taxon>
        <taxon>Arthropoda</taxon>
        <taxon>Hexapoda</taxon>
        <taxon>Insecta</taxon>
        <taxon>Pterygota</taxon>
        <taxon>Neoptera</taxon>
        <taxon>Paraneoptera</taxon>
        <taxon>Hemiptera</taxon>
        <taxon>Heteroptera</taxon>
        <taxon>Panheteroptera</taxon>
        <taxon>Cimicomorpha</taxon>
        <taxon>Miridae</taxon>
        <taxon>Dicyphina</taxon>
        <taxon>Nesidiocoris</taxon>
    </lineage>
</organism>
<feature type="region of interest" description="Disordered" evidence="7">
    <location>
        <begin position="143"/>
        <end position="184"/>
    </location>
</feature>
<feature type="compositionally biased region" description="Low complexity" evidence="7">
    <location>
        <begin position="880"/>
        <end position="918"/>
    </location>
</feature>
<feature type="compositionally biased region" description="Polar residues" evidence="7">
    <location>
        <begin position="1182"/>
        <end position="1191"/>
    </location>
</feature>
<accession>A0ABN7ACD6</accession>
<evidence type="ECO:0000256" key="5">
    <source>
        <dbReference type="ARBA" id="ARBA00022840"/>
    </source>
</evidence>
<evidence type="ECO:0000313" key="9">
    <source>
        <dbReference type="EMBL" id="BES89966.1"/>
    </source>
</evidence>
<evidence type="ECO:0000259" key="8">
    <source>
        <dbReference type="PROSITE" id="PS50011"/>
    </source>
</evidence>